<feature type="coiled-coil region" evidence="1">
    <location>
        <begin position="333"/>
        <end position="360"/>
    </location>
</feature>
<dbReference type="PANTHER" id="PTHR21974">
    <property type="entry name" value="RE15880P"/>
    <property type="match status" value="1"/>
</dbReference>
<sequence length="405" mass="44754">MPPPPPPQPPPPIEADSTMATTEKILQVADQHCSLVSMIADREHAPFALESQQKYLRDLESKLAELKKEIAILRRITSKERKEHQDLRDSIARRYAHKIAGLSEKFVSKIEREEREFLEALSNQRAAEDTERYLEEAIAETKLQLESLTVYTNEYNELKEQSTRLYKEVFDGPSPEFPEEDDWEIAVQNAEAFYADSQSRFELDASALHKLSIAAKKATKAVTYCEAAVSGSGWDIFGGGVVADLMEKDNMTKAKASLAQVRILLAQAIDLQSEIGPFEEVIIGGNQTSGGAVFDGPSNSEGTSSPKLVDTVAQVLVLEKQIQKEFRLQKARAFEAKRTAEEAKHQLSDARSELEVVRKEVFESVTGGPCALPAPPPYEGLESPIRPPVLSTYAALVEGLEAAGL</sequence>
<accession>W7ICF8</accession>
<gene>
    <name evidence="2" type="ORF">DRE_04035</name>
</gene>
<evidence type="ECO:0000256" key="1">
    <source>
        <dbReference type="SAM" id="Coils"/>
    </source>
</evidence>
<dbReference type="HOGENOM" id="CLU_044873_1_0_1"/>
<feature type="coiled-coil region" evidence="1">
    <location>
        <begin position="49"/>
        <end position="83"/>
    </location>
</feature>
<keyword evidence="3" id="KW-1185">Reference proteome</keyword>
<keyword evidence="1" id="KW-0175">Coiled coil</keyword>
<evidence type="ECO:0000313" key="3">
    <source>
        <dbReference type="Proteomes" id="UP000024837"/>
    </source>
</evidence>
<dbReference type="PANTHER" id="PTHR21974:SF2">
    <property type="entry name" value="RE15880P"/>
    <property type="match status" value="1"/>
</dbReference>
<reference evidence="2 3" key="1">
    <citation type="submission" date="2013-05" db="EMBL/GenBank/DDBJ databases">
        <title>Drechslerella stenobrocha genome reveals carnivorous origination and mechanical trapping mechanism of predatory fungi.</title>
        <authorList>
            <person name="Liu X."/>
            <person name="Zhang W."/>
            <person name="Liu K."/>
        </authorList>
    </citation>
    <scope>NUCLEOTIDE SEQUENCE [LARGE SCALE GENOMIC DNA]</scope>
    <source>
        <strain evidence="2 3">248</strain>
    </source>
</reference>
<organism evidence="2 3">
    <name type="scientific">Drechslerella stenobrocha 248</name>
    <dbReference type="NCBI Taxonomy" id="1043628"/>
    <lineage>
        <taxon>Eukaryota</taxon>
        <taxon>Fungi</taxon>
        <taxon>Dikarya</taxon>
        <taxon>Ascomycota</taxon>
        <taxon>Pezizomycotina</taxon>
        <taxon>Orbiliomycetes</taxon>
        <taxon>Orbiliales</taxon>
        <taxon>Orbiliaceae</taxon>
        <taxon>Drechslerella</taxon>
    </lineage>
</organism>
<dbReference type="Proteomes" id="UP000024837">
    <property type="component" value="Unassembled WGS sequence"/>
</dbReference>
<protein>
    <submittedName>
        <fullName evidence="2">Uncharacterized protein</fullName>
    </submittedName>
</protein>
<evidence type="ECO:0000313" key="2">
    <source>
        <dbReference type="EMBL" id="EWC46790.1"/>
    </source>
</evidence>
<proteinExistence type="predicted"/>
<dbReference type="OrthoDB" id="2562743at2759"/>
<dbReference type="EMBL" id="KI966415">
    <property type="protein sequence ID" value="EWC46790.1"/>
    <property type="molecule type" value="Genomic_DNA"/>
</dbReference>
<dbReference type="AlphaFoldDB" id="W7ICF8"/>
<name>W7ICF8_9PEZI</name>